<proteinExistence type="predicted"/>
<organism evidence="1 2">
    <name type="scientific">Brevibacterium phage Cantare</name>
    <dbReference type="NCBI Taxonomy" id="2338395"/>
    <lineage>
        <taxon>Viruses</taxon>
        <taxon>Duplodnaviria</taxon>
        <taxon>Heunggongvirae</taxon>
        <taxon>Uroviricota</taxon>
        <taxon>Caudoviricetes</taxon>
        <taxon>Cantarevirus</taxon>
        <taxon>Cantarevirus cantare</taxon>
    </lineage>
</organism>
<dbReference type="Proteomes" id="UP000279277">
    <property type="component" value="Segment"/>
</dbReference>
<dbReference type="EMBL" id="MK016493">
    <property type="protein sequence ID" value="AYQ99345.1"/>
    <property type="molecule type" value="Genomic_DNA"/>
</dbReference>
<sequence length="113" mass="12467">MENVKVAYVENVEGDGMCGHCNRTNLKYVATMTDGSKVGLSCAKKLMGVTITPKDVKWASNYTVEATFIEYGQTYALWVSDKGQTRTTKNGLLVGIGGQRPVWEKRGWIETAN</sequence>
<evidence type="ECO:0000313" key="1">
    <source>
        <dbReference type="EMBL" id="AYQ99345.1"/>
    </source>
</evidence>
<dbReference type="GeneID" id="77953061"/>
<dbReference type="RefSeq" id="YP_010676700.1">
    <property type="nucleotide sequence ID" value="NC_071014.1"/>
</dbReference>
<name>A0A3G3LZ40_9CAUD</name>
<accession>A0A3G3LZ40</accession>
<gene>
    <name evidence="1" type="primary">125</name>
    <name evidence="1" type="ORF">PBI_CANTARE_125</name>
</gene>
<evidence type="ECO:0000313" key="2">
    <source>
        <dbReference type="Proteomes" id="UP000279277"/>
    </source>
</evidence>
<reference evidence="1 2" key="1">
    <citation type="submission" date="2018-10" db="EMBL/GenBank/DDBJ databases">
        <authorList>
            <person name="Zack K."/>
            <person name="Garlena R.A."/>
            <person name="Russell D.A."/>
            <person name="Pope W.H."/>
            <person name="Jacobs-Sera D."/>
            <person name="Hatfull G.F."/>
        </authorList>
    </citation>
    <scope>NUCLEOTIDE SEQUENCE [LARGE SCALE GENOMIC DNA]</scope>
</reference>
<protein>
    <submittedName>
        <fullName evidence="1">Uncharacterized protein</fullName>
    </submittedName>
</protein>
<keyword evidence="2" id="KW-1185">Reference proteome</keyword>
<dbReference type="KEGG" id="vg:77953061"/>